<protein>
    <recommendedName>
        <fullName evidence="4">MORN repeat variant</fullName>
    </recommendedName>
</protein>
<gene>
    <name evidence="2" type="ORF">SAMN05444363_1888</name>
</gene>
<reference evidence="3" key="1">
    <citation type="submission" date="2016-11" db="EMBL/GenBank/DDBJ databases">
        <authorList>
            <person name="Varghese N."/>
            <person name="Submissions S."/>
        </authorList>
    </citation>
    <scope>NUCLEOTIDE SEQUENCE [LARGE SCALE GENOMIC DNA]</scope>
    <source>
        <strain evidence="3">DSM 18829</strain>
    </source>
</reference>
<dbReference type="EMBL" id="FQZI01000003">
    <property type="protein sequence ID" value="SHI87351.1"/>
    <property type="molecule type" value="Genomic_DNA"/>
</dbReference>
<keyword evidence="3" id="KW-1185">Reference proteome</keyword>
<evidence type="ECO:0008006" key="4">
    <source>
        <dbReference type="Google" id="ProtNLM"/>
    </source>
</evidence>
<evidence type="ECO:0000313" key="3">
    <source>
        <dbReference type="Proteomes" id="UP000184488"/>
    </source>
</evidence>
<evidence type="ECO:0000256" key="1">
    <source>
        <dbReference type="SAM" id="SignalP"/>
    </source>
</evidence>
<dbReference type="AlphaFoldDB" id="A0A1M6EPD5"/>
<feature type="signal peptide" evidence="1">
    <location>
        <begin position="1"/>
        <end position="28"/>
    </location>
</feature>
<dbReference type="Proteomes" id="UP000184488">
    <property type="component" value="Unassembled WGS sequence"/>
</dbReference>
<feature type="chain" id="PRO_5012251908" description="MORN repeat variant" evidence="1">
    <location>
        <begin position="29"/>
        <end position="189"/>
    </location>
</feature>
<evidence type="ECO:0000313" key="2">
    <source>
        <dbReference type="EMBL" id="SHI87351.1"/>
    </source>
</evidence>
<sequence>MYNNKNNKVMKTTILGMLAVVFTLNIQAQNKNLQTEVKTTVTTIKDSDGEKRLVKSEVTKEVQKVGVEVEKERSDSKNIPMANNPVEVTSTTTVNHNGVAKVVDIEKSTYYMLDGMKYQLKSEDGESYTMYTDKNKPRGKMRKTSNNNYIYYNKNKFSVGYFDSEGNFILETYNNKSDKITTEKFLVQK</sequence>
<proteinExistence type="predicted"/>
<keyword evidence="1" id="KW-0732">Signal</keyword>
<accession>A0A1M6EPD5</accession>
<name>A0A1M6EPD5_9FLAO</name>
<organism evidence="2 3">
    <name type="scientific">Flavobacterium terrae</name>
    <dbReference type="NCBI Taxonomy" id="415425"/>
    <lineage>
        <taxon>Bacteria</taxon>
        <taxon>Pseudomonadati</taxon>
        <taxon>Bacteroidota</taxon>
        <taxon>Flavobacteriia</taxon>
        <taxon>Flavobacteriales</taxon>
        <taxon>Flavobacteriaceae</taxon>
        <taxon>Flavobacterium</taxon>
    </lineage>
</organism>